<dbReference type="InterPro" id="IPR014955">
    <property type="entry name" value="DUF1826"/>
</dbReference>
<dbReference type="Proteomes" id="UP001244443">
    <property type="component" value="Chromosome"/>
</dbReference>
<accession>A0AA49JD51</accession>
<dbReference type="AlphaFoldDB" id="A0AA49JD51"/>
<evidence type="ECO:0000313" key="2">
    <source>
        <dbReference type="EMBL" id="WKK87372.2"/>
    </source>
</evidence>
<sequence>MTEIINFLKRQIYRVDSKNITNGNWNAIRQTKPFDVAFLKGENLLYPNGKGIVHRSPPIEESEEKRILLRIDER</sequence>
<dbReference type="Proteomes" id="UP001232019">
    <property type="component" value="Chromosome"/>
</dbReference>
<evidence type="ECO:0000313" key="1">
    <source>
        <dbReference type="EMBL" id="WKK81916.1"/>
    </source>
</evidence>
<gene>
    <name evidence="1" type="ORF">QYS47_06830</name>
    <name evidence="2" type="ORF">QYS48_11885</name>
</gene>
<dbReference type="EMBL" id="CP129970">
    <property type="protein sequence ID" value="WKK87372.2"/>
    <property type="molecule type" value="Genomic_DNA"/>
</dbReference>
<reference evidence="1 3" key="1">
    <citation type="submission" date="2023-08" db="EMBL/GenBank/DDBJ databases">
        <title>Comparative genomics and taxonomic characterization of three novel marine species of genus Marivirga.</title>
        <authorList>
            <person name="Muhammad N."/>
            <person name="Kim S.-G."/>
        </authorList>
    </citation>
    <scope>NUCLEOTIDE SEQUENCE</scope>
    <source>
        <strain evidence="2 3">ABR2-2</strain>
        <strain evidence="1">BKB1-2</strain>
    </source>
</reference>
<dbReference type="RefSeq" id="WP_302127467.1">
    <property type="nucleotide sequence ID" value="NZ_CP129968.2"/>
</dbReference>
<organism evidence="1">
    <name type="scientific">Marivirga arenosa</name>
    <dbReference type="NCBI Taxonomy" id="3059076"/>
    <lineage>
        <taxon>Bacteria</taxon>
        <taxon>Pseudomonadati</taxon>
        <taxon>Bacteroidota</taxon>
        <taxon>Cytophagia</taxon>
        <taxon>Cytophagales</taxon>
        <taxon>Marivirgaceae</taxon>
        <taxon>Marivirga</taxon>
    </lineage>
</organism>
<protein>
    <submittedName>
        <fullName evidence="1">DUF1826 domain-containing protein</fullName>
    </submittedName>
</protein>
<proteinExistence type="predicted"/>
<accession>A0AA49GJF9</accession>
<dbReference type="Pfam" id="PF08856">
    <property type="entry name" value="DUF1826"/>
    <property type="match status" value="1"/>
</dbReference>
<keyword evidence="3" id="KW-1185">Reference proteome</keyword>
<evidence type="ECO:0000313" key="3">
    <source>
        <dbReference type="Proteomes" id="UP001244443"/>
    </source>
</evidence>
<dbReference type="EMBL" id="CP129968">
    <property type="protein sequence ID" value="WKK81916.1"/>
    <property type="molecule type" value="Genomic_DNA"/>
</dbReference>
<name>A0AA49JD51_9BACT</name>
<dbReference type="KEGG" id="marp:QYS47_06830"/>